<protein>
    <recommendedName>
        <fullName evidence="8">S1/P1 Nuclease</fullName>
    </recommendedName>
</protein>
<comment type="caution">
    <text evidence="7">The sequence shown here is derived from an EMBL/GenBank/DDBJ whole genome shotgun (WGS) entry which is preliminary data.</text>
</comment>
<keyword evidence="3" id="KW-0255">Endonuclease</keyword>
<dbReference type="CDD" id="cd11010">
    <property type="entry name" value="S1-P1_nuclease"/>
    <property type="match status" value="1"/>
</dbReference>
<dbReference type="Pfam" id="PF02265">
    <property type="entry name" value="S1-P1_nuclease"/>
    <property type="match status" value="1"/>
</dbReference>
<evidence type="ECO:0000256" key="2">
    <source>
        <dbReference type="ARBA" id="ARBA00022723"/>
    </source>
</evidence>
<dbReference type="GO" id="GO:0006308">
    <property type="term" value="P:DNA catabolic process"/>
    <property type="evidence" value="ECO:0007669"/>
    <property type="project" value="InterPro"/>
</dbReference>
<dbReference type="InterPro" id="IPR003154">
    <property type="entry name" value="S1/P1nuclease"/>
</dbReference>
<dbReference type="AlphaFoldDB" id="A0A644SMM4"/>
<evidence type="ECO:0000256" key="1">
    <source>
        <dbReference type="ARBA" id="ARBA00022722"/>
    </source>
</evidence>
<evidence type="ECO:0000256" key="6">
    <source>
        <dbReference type="ARBA" id="ARBA00023180"/>
    </source>
</evidence>
<evidence type="ECO:0008006" key="8">
    <source>
        <dbReference type="Google" id="ProtNLM"/>
    </source>
</evidence>
<dbReference type="GO" id="GO:0016788">
    <property type="term" value="F:hydrolase activity, acting on ester bonds"/>
    <property type="evidence" value="ECO:0007669"/>
    <property type="project" value="InterPro"/>
</dbReference>
<evidence type="ECO:0000313" key="7">
    <source>
        <dbReference type="EMBL" id="MPL55875.1"/>
    </source>
</evidence>
<dbReference type="GO" id="GO:0003676">
    <property type="term" value="F:nucleic acid binding"/>
    <property type="evidence" value="ECO:0007669"/>
    <property type="project" value="InterPro"/>
</dbReference>
<evidence type="ECO:0000256" key="3">
    <source>
        <dbReference type="ARBA" id="ARBA00022759"/>
    </source>
</evidence>
<organism evidence="7">
    <name type="scientific">bioreactor metagenome</name>
    <dbReference type="NCBI Taxonomy" id="1076179"/>
    <lineage>
        <taxon>unclassified sequences</taxon>
        <taxon>metagenomes</taxon>
        <taxon>ecological metagenomes</taxon>
    </lineage>
</organism>
<dbReference type="PANTHER" id="PTHR33146">
    <property type="entry name" value="ENDONUCLEASE 4"/>
    <property type="match status" value="1"/>
</dbReference>
<dbReference type="InterPro" id="IPR008947">
    <property type="entry name" value="PLipase_C/P1_nuclease_dom_sf"/>
</dbReference>
<dbReference type="Gene3D" id="1.10.575.10">
    <property type="entry name" value="P1 Nuclease"/>
    <property type="match status" value="1"/>
</dbReference>
<keyword evidence="5" id="KW-1015">Disulfide bond</keyword>
<reference evidence="7" key="1">
    <citation type="submission" date="2019-08" db="EMBL/GenBank/DDBJ databases">
        <authorList>
            <person name="Kucharzyk K."/>
            <person name="Murdoch R.W."/>
            <person name="Higgins S."/>
            <person name="Loffler F."/>
        </authorList>
    </citation>
    <scope>NUCLEOTIDE SEQUENCE</scope>
</reference>
<keyword evidence="6" id="KW-0325">Glycoprotein</keyword>
<accession>A0A644SMM4</accession>
<dbReference type="PANTHER" id="PTHR33146:SF26">
    <property type="entry name" value="ENDONUCLEASE 4"/>
    <property type="match status" value="1"/>
</dbReference>
<dbReference type="GO" id="GO:0046872">
    <property type="term" value="F:metal ion binding"/>
    <property type="evidence" value="ECO:0007669"/>
    <property type="project" value="UniProtKB-KW"/>
</dbReference>
<keyword evidence="1" id="KW-0540">Nuclease</keyword>
<dbReference type="SUPFAM" id="SSF48537">
    <property type="entry name" value="Phospholipase C/P1 nuclease"/>
    <property type="match status" value="1"/>
</dbReference>
<keyword evidence="2" id="KW-0479">Metal-binding</keyword>
<sequence length="275" mass="32278">MKDTEILKQKNNMKFLFKLLFTVSILYSAEAYSWGIIGHRTIAEIAENHISNKSKRKLKKIIGKQNLAYIANWPDFVKSDTLNTYKETEVWHYVNVKPSQNFTEFEKSLKELNTPNLYNQIIKQKEIIANKNSTKEEKVVALKFLVHLMGDLHQPMHVGRAEDLGGNLIQLTFNRDQTNLHSLWDTKLVDYQRYSYKEFARVLDYKSKEEIQQIQSGNLENWLYESYTKANRIYTQTKPNGVYSYDYNYKFSGLLEEQLLTGGLRLAKVLDEILQ</sequence>
<evidence type="ECO:0000256" key="5">
    <source>
        <dbReference type="ARBA" id="ARBA00023157"/>
    </source>
</evidence>
<gene>
    <name evidence="7" type="ORF">SDC9_01357</name>
</gene>
<evidence type="ECO:0000256" key="4">
    <source>
        <dbReference type="ARBA" id="ARBA00022801"/>
    </source>
</evidence>
<proteinExistence type="predicted"/>
<keyword evidence="4" id="KW-0378">Hydrolase</keyword>
<dbReference type="GO" id="GO:0004519">
    <property type="term" value="F:endonuclease activity"/>
    <property type="evidence" value="ECO:0007669"/>
    <property type="project" value="UniProtKB-KW"/>
</dbReference>
<name>A0A644SMM4_9ZZZZ</name>
<dbReference type="EMBL" id="VSSQ01000002">
    <property type="protein sequence ID" value="MPL55875.1"/>
    <property type="molecule type" value="Genomic_DNA"/>
</dbReference>